<keyword evidence="2" id="KW-0496">Mitochondrion</keyword>
<reference evidence="2" key="1">
    <citation type="journal article" date="2019" name="Diversity">
        <title>Mitochondrial Genome Diversity in Collembola: Phylogeny, Dating and Gene Order.</title>
        <authorList>
            <person name="Leo C."/>
            <person name="Carapelli A."/>
            <person name="Cicconardi F."/>
            <person name="Frati F."/>
            <person name="Nardi F."/>
        </authorList>
    </citation>
    <scope>NUCLEOTIDE SEQUENCE</scope>
</reference>
<accession>A0A6B9IP07</accession>
<keyword evidence="1" id="KW-1133">Transmembrane helix</keyword>
<dbReference type="EMBL" id="MH155200">
    <property type="protein sequence ID" value="QGZ08868.1"/>
    <property type="molecule type" value="Genomic_DNA"/>
</dbReference>
<proteinExistence type="predicted"/>
<organism evidence="2">
    <name type="scientific">Neelus murinus</name>
    <dbReference type="NCBI Taxonomy" id="1348065"/>
    <lineage>
        <taxon>Eukaryota</taxon>
        <taxon>Metazoa</taxon>
        <taxon>Ecdysozoa</taxon>
        <taxon>Arthropoda</taxon>
        <taxon>Hexapoda</taxon>
        <taxon>Collembola</taxon>
        <taxon>Neelipleona</taxon>
        <taxon>Neelidae</taxon>
        <taxon>Neelus</taxon>
    </lineage>
</organism>
<name>A0A6B9IP07_9HEXA</name>
<evidence type="ECO:0000256" key="1">
    <source>
        <dbReference type="SAM" id="Phobius"/>
    </source>
</evidence>
<gene>
    <name evidence="2" type="primary">ND4L</name>
</gene>
<feature type="transmembrane region" description="Helical" evidence="1">
    <location>
        <begin position="53"/>
        <end position="76"/>
    </location>
</feature>
<keyword evidence="1" id="KW-0812">Transmembrane</keyword>
<feature type="transmembrane region" description="Helical" evidence="1">
    <location>
        <begin position="21"/>
        <end position="47"/>
    </location>
</feature>
<sequence length="91" mass="10073">MFLFYLGLMWSSFGLLKFMAVYGHILIMLMMLEMMALGLFLSLLGVVGESWGLYVLLFICFTVCEGALGLVVLVGLSRTHSGDFLGLVNLK</sequence>
<protein>
    <submittedName>
        <fullName evidence="2">NADH dehydrogenase subunit 4L</fullName>
    </submittedName>
</protein>
<evidence type="ECO:0000313" key="2">
    <source>
        <dbReference type="EMBL" id="QGZ08868.1"/>
    </source>
</evidence>
<dbReference type="Gene3D" id="1.10.287.3510">
    <property type="match status" value="1"/>
</dbReference>
<keyword evidence="1" id="KW-0472">Membrane</keyword>
<geneLocation type="mitochondrion" evidence="2"/>
<dbReference type="AlphaFoldDB" id="A0A6B9IP07"/>